<dbReference type="RefSeq" id="XP_016683849.1">
    <property type="nucleotide sequence ID" value="XM_016828360.1"/>
</dbReference>
<dbReference type="PANTHER" id="PTHR32108">
    <property type="entry name" value="DNA-DIRECTED RNA POLYMERASE SUBUNIT ALPHA"/>
    <property type="match status" value="1"/>
</dbReference>
<dbReference type="GeneID" id="107902135"/>
<proteinExistence type="predicted"/>
<protein>
    <recommendedName>
        <fullName evidence="4">Gag-pro-like protein</fullName>
    </recommendedName>
</protein>
<dbReference type="PaxDb" id="3635-A0A1U8J6M7"/>
<accession>A0A1U8J6M7</accession>
<reference evidence="3" key="2">
    <citation type="submission" date="2025-08" db="UniProtKB">
        <authorList>
            <consortium name="RefSeq"/>
        </authorList>
    </citation>
    <scope>IDENTIFICATION</scope>
</reference>
<dbReference type="KEGG" id="ghi:107902135"/>
<dbReference type="AlphaFoldDB" id="A0A1U8J6M7"/>
<evidence type="ECO:0000256" key="1">
    <source>
        <dbReference type="SAM" id="MobiDB-lite"/>
    </source>
</evidence>
<dbReference type="Proteomes" id="UP000818029">
    <property type="component" value="Chromosome A04"/>
</dbReference>
<organism evidence="2 3">
    <name type="scientific">Gossypium hirsutum</name>
    <name type="common">Upland cotton</name>
    <name type="synonym">Gossypium mexicanum</name>
    <dbReference type="NCBI Taxonomy" id="3635"/>
    <lineage>
        <taxon>Eukaryota</taxon>
        <taxon>Viridiplantae</taxon>
        <taxon>Streptophyta</taxon>
        <taxon>Embryophyta</taxon>
        <taxon>Tracheophyta</taxon>
        <taxon>Spermatophyta</taxon>
        <taxon>Magnoliopsida</taxon>
        <taxon>eudicotyledons</taxon>
        <taxon>Gunneridae</taxon>
        <taxon>Pentapetalae</taxon>
        <taxon>rosids</taxon>
        <taxon>malvids</taxon>
        <taxon>Malvales</taxon>
        <taxon>Malvaceae</taxon>
        <taxon>Malvoideae</taxon>
        <taxon>Gossypium</taxon>
    </lineage>
</organism>
<reference evidence="2" key="1">
    <citation type="journal article" date="2020" name="Nat. Genet.">
        <title>Genomic diversifications of five Gossypium allopolyploid species and their impact on cotton improvement.</title>
        <authorList>
            <person name="Chen Z.J."/>
            <person name="Sreedasyam A."/>
            <person name="Ando A."/>
            <person name="Song Q."/>
            <person name="De Santiago L.M."/>
            <person name="Hulse-Kemp A.M."/>
            <person name="Ding M."/>
            <person name="Ye W."/>
            <person name="Kirkbride R.C."/>
            <person name="Jenkins J."/>
            <person name="Plott C."/>
            <person name="Lovell J."/>
            <person name="Lin Y.M."/>
            <person name="Vaughn R."/>
            <person name="Liu B."/>
            <person name="Simpson S."/>
            <person name="Scheffler B.E."/>
            <person name="Wen L."/>
            <person name="Saski C.A."/>
            <person name="Grover C.E."/>
            <person name="Hu G."/>
            <person name="Conover J.L."/>
            <person name="Carlson J.W."/>
            <person name="Shu S."/>
            <person name="Boston L.B."/>
            <person name="Williams M."/>
            <person name="Peterson D.G."/>
            <person name="McGee K."/>
            <person name="Jones D.C."/>
            <person name="Wendel J.F."/>
            <person name="Stelly D.M."/>
            <person name="Grimwood J."/>
            <person name="Schmutz J."/>
        </authorList>
    </citation>
    <scope>NUCLEOTIDE SEQUENCE [LARGE SCALE GENOMIC DNA]</scope>
    <source>
        <strain evidence="2">cv. TM-1</strain>
    </source>
</reference>
<dbReference type="PANTHER" id="PTHR32108:SF5">
    <property type="entry name" value="DYNACTIN SUBUNIT 1-LIKE"/>
    <property type="match status" value="1"/>
</dbReference>
<sequence length="464" mass="52294">MSDEMIENAIRYGKIETGESTRRSAPKNKESEVSNVSSGYSKPVTINQSRMEVTGQQASPRQGPSTKRDTERIQFTPIPVTYKELYKSLFDADVVAPSYLKPLQPLYPKLYNANAKCEYHAGAVGHSIESSRLRSNTLPNHADGGVNAIIENVGRRVKLNADEVKTSFREVWKKMLEMGLITQSSRKNSREVKDYCEFHGEKGHEIQSCKKFRALVQGLMDNKELEFFELTREEDVCAAEEKSIEKVCEASHLVVIISQPKISEAKARVAPRIVIQKPRAFHFKDSKRVPWNYSGSVIVPEKESSVRTLSMEAEPVKKKSFVIRQREKITEPLVNEPVMENEAQEFLKFLRHSEYSAVEQLHKQPACISILTLLLSSKTRREALMKVLNETYVADDISVNKLDRLVNNISADNFISFSDDEIPPGAMGSTKALHITTRCKGYTLPAMLIDNGSTLNVLPLSILN</sequence>
<name>A0A1U8J6M7_GOSHI</name>
<keyword evidence="2" id="KW-1185">Reference proteome</keyword>
<feature type="compositionally biased region" description="Basic and acidic residues" evidence="1">
    <location>
        <begin position="13"/>
        <end position="32"/>
    </location>
</feature>
<evidence type="ECO:0000313" key="2">
    <source>
        <dbReference type="Proteomes" id="UP000818029"/>
    </source>
</evidence>
<evidence type="ECO:0000313" key="3">
    <source>
        <dbReference type="RefSeq" id="XP_016683849.1"/>
    </source>
</evidence>
<feature type="compositionally biased region" description="Polar residues" evidence="1">
    <location>
        <begin position="33"/>
        <end position="65"/>
    </location>
</feature>
<evidence type="ECO:0008006" key="4">
    <source>
        <dbReference type="Google" id="ProtNLM"/>
    </source>
</evidence>
<gene>
    <name evidence="3" type="primary">LOC107902135</name>
</gene>
<feature type="region of interest" description="Disordered" evidence="1">
    <location>
        <begin position="1"/>
        <end position="71"/>
    </location>
</feature>